<keyword evidence="8" id="KW-1185">Reference proteome</keyword>
<evidence type="ECO:0000313" key="7">
    <source>
        <dbReference type="EMBL" id="MBD8022419.1"/>
    </source>
</evidence>
<keyword evidence="3" id="KW-0547">Nucleotide-binding</keyword>
<dbReference type="InterPro" id="IPR029056">
    <property type="entry name" value="Ribokinase-like"/>
</dbReference>
<dbReference type="PROSITE" id="PS00584">
    <property type="entry name" value="PFKB_KINASES_2"/>
    <property type="match status" value="1"/>
</dbReference>
<dbReference type="InterPro" id="IPR011611">
    <property type="entry name" value="PfkB_dom"/>
</dbReference>
<feature type="domain" description="Carbohydrate kinase PfkB" evidence="6">
    <location>
        <begin position="6"/>
        <end position="289"/>
    </location>
</feature>
<sequence>MTAGRVVVVGDALIDELRDDNGVREFVGGAALNVAVGLSRLGVPATLIAMVGDDEPGAHIRSYLADYGVELVATVSPLGTARAVSVRTGAGEPEYDFNEASQRRRIRFGEDAQRVIADAPIVVVSCFAFDDAEQAAELADAIKSAGVPVAIDPNPRTGMMRDENAFVRGFEALVAGATLVKVGEDDAALLYGEPLDWLRERLVYLGVAAVLATEGAAGATLEAGEVVVTAPITALPGKIVDTMGAGDAAFAAAIESVVDREPGTEDEWAETLKSAMDAAAATCRFEGALLRTPAALEALDLDRIGT</sequence>
<evidence type="ECO:0000256" key="3">
    <source>
        <dbReference type="ARBA" id="ARBA00022741"/>
    </source>
</evidence>
<dbReference type="EMBL" id="JACSPM010000001">
    <property type="protein sequence ID" value="MBD8022419.1"/>
    <property type="molecule type" value="Genomic_DNA"/>
</dbReference>
<dbReference type="InterPro" id="IPR050306">
    <property type="entry name" value="PfkB_Carbo_kinase"/>
</dbReference>
<name>A0ABR8WZJ5_9MICO</name>
<evidence type="ECO:0000259" key="6">
    <source>
        <dbReference type="Pfam" id="PF00294"/>
    </source>
</evidence>
<dbReference type="Pfam" id="PF00294">
    <property type="entry name" value="PfkB"/>
    <property type="match status" value="1"/>
</dbReference>
<organism evidence="7 8">
    <name type="scientific">Microbacterium gallinarum</name>
    <dbReference type="NCBI Taxonomy" id="2762209"/>
    <lineage>
        <taxon>Bacteria</taxon>
        <taxon>Bacillati</taxon>
        <taxon>Actinomycetota</taxon>
        <taxon>Actinomycetes</taxon>
        <taxon>Micrococcales</taxon>
        <taxon>Microbacteriaceae</taxon>
        <taxon>Microbacterium</taxon>
    </lineage>
</organism>
<keyword evidence="2" id="KW-0808">Transferase</keyword>
<evidence type="ECO:0000313" key="8">
    <source>
        <dbReference type="Proteomes" id="UP000602532"/>
    </source>
</evidence>
<comment type="caution">
    <text evidence="7">The sequence shown here is derived from an EMBL/GenBank/DDBJ whole genome shotgun (WGS) entry which is preliminary data.</text>
</comment>
<comment type="similarity">
    <text evidence="1">Belongs to the carbohydrate kinase PfkB family.</text>
</comment>
<dbReference type="PROSITE" id="PS00583">
    <property type="entry name" value="PFKB_KINASES_1"/>
    <property type="match status" value="1"/>
</dbReference>
<evidence type="ECO:0000256" key="2">
    <source>
        <dbReference type="ARBA" id="ARBA00022679"/>
    </source>
</evidence>
<evidence type="ECO:0000256" key="1">
    <source>
        <dbReference type="ARBA" id="ARBA00010688"/>
    </source>
</evidence>
<keyword evidence="5" id="KW-0067">ATP-binding</keyword>
<dbReference type="InterPro" id="IPR002173">
    <property type="entry name" value="Carboh/pur_kinase_PfkB_CS"/>
</dbReference>
<dbReference type="SUPFAM" id="SSF53613">
    <property type="entry name" value="Ribokinase-like"/>
    <property type="match status" value="1"/>
</dbReference>
<dbReference type="Proteomes" id="UP000602532">
    <property type="component" value="Unassembled WGS sequence"/>
</dbReference>
<dbReference type="Gene3D" id="3.40.1190.20">
    <property type="match status" value="1"/>
</dbReference>
<gene>
    <name evidence="7" type="ORF">H9622_02305</name>
</gene>
<evidence type="ECO:0000256" key="5">
    <source>
        <dbReference type="ARBA" id="ARBA00022840"/>
    </source>
</evidence>
<dbReference type="PANTHER" id="PTHR43085:SF1">
    <property type="entry name" value="PSEUDOURIDINE KINASE-RELATED"/>
    <property type="match status" value="1"/>
</dbReference>
<reference evidence="7 8" key="1">
    <citation type="submission" date="2020-08" db="EMBL/GenBank/DDBJ databases">
        <title>A Genomic Blueprint of the Chicken Gut Microbiome.</title>
        <authorList>
            <person name="Gilroy R."/>
            <person name="Ravi A."/>
            <person name="Getino M."/>
            <person name="Pursley I."/>
            <person name="Horton D.L."/>
            <person name="Alikhan N.-F."/>
            <person name="Baker D."/>
            <person name="Gharbi K."/>
            <person name="Hall N."/>
            <person name="Watson M."/>
            <person name="Adriaenssens E.M."/>
            <person name="Foster-Nyarko E."/>
            <person name="Jarju S."/>
            <person name="Secka A."/>
            <person name="Antonio M."/>
            <person name="Oren A."/>
            <person name="Chaudhuri R."/>
            <person name="La Ragione R.M."/>
            <person name="Hildebrand F."/>
            <person name="Pallen M.J."/>
        </authorList>
    </citation>
    <scope>NUCLEOTIDE SEQUENCE [LARGE SCALE GENOMIC DNA]</scope>
    <source>
        <strain evidence="7 8">Sa1CUA4</strain>
    </source>
</reference>
<dbReference type="PANTHER" id="PTHR43085">
    <property type="entry name" value="HEXOKINASE FAMILY MEMBER"/>
    <property type="match status" value="1"/>
</dbReference>
<evidence type="ECO:0000256" key="4">
    <source>
        <dbReference type="ARBA" id="ARBA00022777"/>
    </source>
</evidence>
<keyword evidence="4" id="KW-0418">Kinase</keyword>
<dbReference type="RefSeq" id="WP_191763847.1">
    <property type="nucleotide sequence ID" value="NZ_JACSPM010000001.1"/>
</dbReference>
<protein>
    <recommendedName>
        <fullName evidence="6">Carbohydrate kinase PfkB domain-containing protein</fullName>
    </recommendedName>
</protein>
<proteinExistence type="inferred from homology"/>
<accession>A0ABR8WZJ5</accession>